<name>A0AAD7I8H8_9AGAR</name>
<dbReference type="InterPro" id="IPR018606">
    <property type="entry name" value="Arb1"/>
</dbReference>
<evidence type="ECO:0000313" key="3">
    <source>
        <dbReference type="Proteomes" id="UP001215280"/>
    </source>
</evidence>
<comment type="caution">
    <text evidence="2">The sequence shown here is derived from an EMBL/GenBank/DDBJ whole genome shotgun (WGS) entry which is preliminary data.</text>
</comment>
<feature type="region of interest" description="Disordered" evidence="1">
    <location>
        <begin position="397"/>
        <end position="419"/>
    </location>
</feature>
<keyword evidence="3" id="KW-1185">Reference proteome</keyword>
<dbReference type="GO" id="GO:0031047">
    <property type="term" value="P:regulatory ncRNA-mediated gene silencing"/>
    <property type="evidence" value="ECO:0007669"/>
    <property type="project" value="InterPro"/>
</dbReference>
<sequence>MESQGNGPYSASGVPSTRLFHFPSFPTIPDGVKIIPFKEFEEWGTRVVGADGVERDGKGIPTIRLPPKKKAKKVPNKPATNSNGTIVKREWWEEWEAAGEQRRIRDPYDRNLNRVDRLHQAVIDFPRYHNLNIRNHVQQLWEKWKNFAGVGTPASSKVADMSDDESDFEGEPPELTPETENLSTQVDVPLLVAVSDTNMGPAPVKEDDKAQLFLNDPARSVQVFLSSYMRSEGIIYDRRKLSAAPRLLRFFVQFLTRNAFLPECTEGLQEALKVIAIAERELPLLFEVSNAFPDPFSLACTARWGRKVDTIVLGERDSDADSIEDKRETKRMKTGHDADVTDESMFETARIEEVEEIRANNTASVDSGVDGVLATVDLNMNALKGSTDVCGSGWGDAAASQNPPDPNATGAVPGGWGTASGWGSGTVWDDLPANVNPTPSVPAPPALIALLGPTAFPLTHEPGVVEASLRRVKSITAFTAVQSAVYGSPAEAVECELAARMSAVVLAPCLGWVEGSAPRILRSSNVAPGPPLHDMLGDDITILVDPAEAKKLRVGMGLGATWVQLARVQKDEDEDGDAPPRYWYAEELVMVLPSYWLV</sequence>
<feature type="compositionally biased region" description="Basic residues" evidence="1">
    <location>
        <begin position="66"/>
        <end position="75"/>
    </location>
</feature>
<dbReference type="Proteomes" id="UP001215280">
    <property type="component" value="Unassembled WGS sequence"/>
</dbReference>
<dbReference type="GO" id="GO:0033167">
    <property type="term" value="C:ARC complex"/>
    <property type="evidence" value="ECO:0007669"/>
    <property type="project" value="InterPro"/>
</dbReference>
<dbReference type="Pfam" id="PF09692">
    <property type="entry name" value="Arb1"/>
    <property type="match status" value="1"/>
</dbReference>
<evidence type="ECO:0000313" key="2">
    <source>
        <dbReference type="EMBL" id="KAJ7737433.1"/>
    </source>
</evidence>
<evidence type="ECO:0000256" key="1">
    <source>
        <dbReference type="SAM" id="MobiDB-lite"/>
    </source>
</evidence>
<feature type="region of interest" description="Disordered" evidence="1">
    <location>
        <begin position="155"/>
        <end position="180"/>
    </location>
</feature>
<feature type="region of interest" description="Disordered" evidence="1">
    <location>
        <begin position="58"/>
        <end position="82"/>
    </location>
</feature>
<gene>
    <name evidence="2" type="ORF">DFH07DRAFT_842175</name>
</gene>
<accession>A0AAD7I8H8</accession>
<dbReference type="AlphaFoldDB" id="A0AAD7I8H8"/>
<protein>
    <submittedName>
        <fullName evidence="2">Uncharacterized protein</fullName>
    </submittedName>
</protein>
<dbReference type="EMBL" id="JARJLG010000143">
    <property type="protein sequence ID" value="KAJ7737433.1"/>
    <property type="molecule type" value="Genomic_DNA"/>
</dbReference>
<proteinExistence type="predicted"/>
<organism evidence="2 3">
    <name type="scientific">Mycena maculata</name>
    <dbReference type="NCBI Taxonomy" id="230809"/>
    <lineage>
        <taxon>Eukaryota</taxon>
        <taxon>Fungi</taxon>
        <taxon>Dikarya</taxon>
        <taxon>Basidiomycota</taxon>
        <taxon>Agaricomycotina</taxon>
        <taxon>Agaricomycetes</taxon>
        <taxon>Agaricomycetidae</taxon>
        <taxon>Agaricales</taxon>
        <taxon>Marasmiineae</taxon>
        <taxon>Mycenaceae</taxon>
        <taxon>Mycena</taxon>
    </lineage>
</organism>
<reference evidence="2" key="1">
    <citation type="submission" date="2023-03" db="EMBL/GenBank/DDBJ databases">
        <title>Massive genome expansion in bonnet fungi (Mycena s.s.) driven by repeated elements and novel gene families across ecological guilds.</title>
        <authorList>
            <consortium name="Lawrence Berkeley National Laboratory"/>
            <person name="Harder C.B."/>
            <person name="Miyauchi S."/>
            <person name="Viragh M."/>
            <person name="Kuo A."/>
            <person name="Thoen E."/>
            <person name="Andreopoulos B."/>
            <person name="Lu D."/>
            <person name="Skrede I."/>
            <person name="Drula E."/>
            <person name="Henrissat B."/>
            <person name="Morin E."/>
            <person name="Kohler A."/>
            <person name="Barry K."/>
            <person name="LaButti K."/>
            <person name="Morin E."/>
            <person name="Salamov A."/>
            <person name="Lipzen A."/>
            <person name="Mereny Z."/>
            <person name="Hegedus B."/>
            <person name="Baldrian P."/>
            <person name="Stursova M."/>
            <person name="Weitz H."/>
            <person name="Taylor A."/>
            <person name="Grigoriev I.V."/>
            <person name="Nagy L.G."/>
            <person name="Martin F."/>
            <person name="Kauserud H."/>
        </authorList>
    </citation>
    <scope>NUCLEOTIDE SEQUENCE</scope>
    <source>
        <strain evidence="2">CBHHK188m</strain>
    </source>
</reference>
<feature type="compositionally biased region" description="Acidic residues" evidence="1">
    <location>
        <begin position="161"/>
        <end position="172"/>
    </location>
</feature>